<feature type="signal peptide" evidence="1">
    <location>
        <begin position="1"/>
        <end position="20"/>
    </location>
</feature>
<evidence type="ECO:0000313" key="3">
    <source>
        <dbReference type="Proteomes" id="UP000596079"/>
    </source>
</evidence>
<proteinExistence type="predicted"/>
<sequence length="114" mass="12659">MKLKFLWPVLAVSLINPACADTSMTQKALKPLIEYQCGQELKDSKVWKMGTYFMAEANKQHLQQKVCGCVGEHALEGVPAKTLLKATVDEETKKELTRKAIANSLKGCMGEFIN</sequence>
<gene>
    <name evidence="2" type="ORF">IAQ69_09895</name>
</gene>
<dbReference type="Proteomes" id="UP000596079">
    <property type="component" value="Chromosome"/>
</dbReference>
<feature type="chain" id="PRO_5032379992" description="Secreted protein" evidence="1">
    <location>
        <begin position="21"/>
        <end position="114"/>
    </location>
</feature>
<evidence type="ECO:0008006" key="4">
    <source>
        <dbReference type="Google" id="ProtNLM"/>
    </source>
</evidence>
<dbReference type="EMBL" id="CP060811">
    <property type="protein sequence ID" value="QQN87183.1"/>
    <property type="molecule type" value="Genomic_DNA"/>
</dbReference>
<keyword evidence="1" id="KW-0732">Signal</keyword>
<dbReference type="AlphaFoldDB" id="A0A7T7WG70"/>
<organism evidence="2 3">
    <name type="scientific">Acinetobacter variabilis</name>
    <dbReference type="NCBI Taxonomy" id="70346"/>
    <lineage>
        <taxon>Bacteria</taxon>
        <taxon>Pseudomonadati</taxon>
        <taxon>Pseudomonadota</taxon>
        <taxon>Gammaproteobacteria</taxon>
        <taxon>Moraxellales</taxon>
        <taxon>Moraxellaceae</taxon>
        <taxon>Acinetobacter</taxon>
    </lineage>
</organism>
<protein>
    <recommendedName>
        <fullName evidence="4">Secreted protein</fullName>
    </recommendedName>
</protein>
<reference evidence="2 3" key="1">
    <citation type="submission" date="2020-08" db="EMBL/GenBank/DDBJ databases">
        <title>Emergence of ISAba1-mediated novel tet(X) in Acinetobacter variabilis from a chicken farm.</title>
        <authorList>
            <person name="Peng K."/>
            <person name="Li R."/>
        </authorList>
    </citation>
    <scope>NUCLEOTIDE SEQUENCE [LARGE SCALE GENOMIC DNA]</scope>
    <source>
        <strain evidence="2 3">XM9F202-2</strain>
    </source>
</reference>
<dbReference type="GeneID" id="89665558"/>
<name>A0A7T7WG70_9GAMM</name>
<evidence type="ECO:0000313" key="2">
    <source>
        <dbReference type="EMBL" id="QQN87183.1"/>
    </source>
</evidence>
<accession>A0A7T7WG70</accession>
<dbReference type="RefSeq" id="WP_004815392.1">
    <property type="nucleotide sequence ID" value="NZ_CP060811.1"/>
</dbReference>
<evidence type="ECO:0000256" key="1">
    <source>
        <dbReference type="SAM" id="SignalP"/>
    </source>
</evidence>